<comment type="similarity">
    <text evidence="1">Belongs to the short-chain dehydrogenases/reductases (SDR) family.</text>
</comment>
<dbReference type="Gene3D" id="3.40.50.720">
    <property type="entry name" value="NAD(P)-binding Rossmann-like Domain"/>
    <property type="match status" value="1"/>
</dbReference>
<dbReference type="InterPro" id="IPR036291">
    <property type="entry name" value="NAD(P)-bd_dom_sf"/>
</dbReference>
<dbReference type="STRING" id="104259.A0A0F7TZZ9"/>
<reference evidence="5" key="1">
    <citation type="journal article" date="2015" name="Genome Announc.">
        <title>Draft genome sequence of the fungus Penicillium brasilianum MG11.</title>
        <authorList>
            <person name="Horn F."/>
            <person name="Linde J."/>
            <person name="Mattern D.J."/>
            <person name="Walther G."/>
            <person name="Guthke R."/>
            <person name="Brakhage A.A."/>
            <person name="Valiante V."/>
        </authorList>
    </citation>
    <scope>NUCLEOTIDE SEQUENCE [LARGE SCALE GENOMIC DNA]</scope>
    <source>
        <strain evidence="5">MG11</strain>
    </source>
</reference>
<proteinExistence type="inferred from homology"/>
<gene>
    <name evidence="4" type="ORF">PMG11_10720</name>
</gene>
<dbReference type="PANTHER" id="PTHR24320:SF236">
    <property type="entry name" value="SHORT-CHAIN DEHYDROGENASE-RELATED"/>
    <property type="match status" value="1"/>
</dbReference>
<dbReference type="GO" id="GO:0016491">
    <property type="term" value="F:oxidoreductase activity"/>
    <property type="evidence" value="ECO:0007669"/>
    <property type="project" value="UniProtKB-KW"/>
</dbReference>
<sequence length="339" mass="36754">MALTSLRNIRTQWFPPDAAFTEKELPLQQGRVFIVTGGNAGVGFELCKILHASGATIYMASRSKERAETAIQSIVKAQPAPKVPGTIKFLHLDLNDFESVKVAATTFAQQESKLDVLWNNAGTGANMVEAGAKTAQGFEAMVGMHCIATLLFTELVRPQLRAAAAAPETPRGSVRVVWTSSFLAEGGSPANGIDFAALDKGTKDRTRNYAVSKVGTWMLGGELARRSQLEQDNIVSVVQNPGNLNAGSYAGTGAVDIFFISPLLHEAKFGAYTELYAGLSPEITLENNGAYVIPWGRIPPDKDCPRRDIITAMASIKDGGLGYPTRFWEWCEKQWKPFV</sequence>
<organism evidence="4 5">
    <name type="scientific">Penicillium brasilianum</name>
    <dbReference type="NCBI Taxonomy" id="104259"/>
    <lineage>
        <taxon>Eukaryota</taxon>
        <taxon>Fungi</taxon>
        <taxon>Dikarya</taxon>
        <taxon>Ascomycota</taxon>
        <taxon>Pezizomycotina</taxon>
        <taxon>Eurotiomycetes</taxon>
        <taxon>Eurotiomycetidae</taxon>
        <taxon>Eurotiales</taxon>
        <taxon>Aspergillaceae</taxon>
        <taxon>Penicillium</taxon>
    </lineage>
</organism>
<accession>A0A0F7TZZ9</accession>
<dbReference type="Proteomes" id="UP000042958">
    <property type="component" value="Unassembled WGS sequence"/>
</dbReference>
<dbReference type="InterPro" id="IPR002347">
    <property type="entry name" value="SDR_fam"/>
</dbReference>
<dbReference type="PANTHER" id="PTHR24320">
    <property type="entry name" value="RETINOL DEHYDROGENASE"/>
    <property type="match status" value="1"/>
</dbReference>
<evidence type="ECO:0008006" key="6">
    <source>
        <dbReference type="Google" id="ProtNLM"/>
    </source>
</evidence>
<evidence type="ECO:0000313" key="5">
    <source>
        <dbReference type="Proteomes" id="UP000042958"/>
    </source>
</evidence>
<evidence type="ECO:0000256" key="1">
    <source>
        <dbReference type="ARBA" id="ARBA00006484"/>
    </source>
</evidence>
<keyword evidence="5" id="KW-1185">Reference proteome</keyword>
<dbReference type="Pfam" id="PF00106">
    <property type="entry name" value="adh_short"/>
    <property type="match status" value="1"/>
</dbReference>
<protein>
    <recommendedName>
        <fullName evidence="6">Short-chain dehydrogenase</fullName>
    </recommendedName>
</protein>
<dbReference type="SUPFAM" id="SSF51735">
    <property type="entry name" value="NAD(P)-binding Rossmann-fold domains"/>
    <property type="match status" value="1"/>
</dbReference>
<dbReference type="PRINTS" id="PR00081">
    <property type="entry name" value="GDHRDH"/>
</dbReference>
<evidence type="ECO:0000313" key="4">
    <source>
        <dbReference type="EMBL" id="CEJ62213.1"/>
    </source>
</evidence>
<dbReference type="EMBL" id="CDHK01000014">
    <property type="protein sequence ID" value="CEJ62213.1"/>
    <property type="molecule type" value="Genomic_DNA"/>
</dbReference>
<dbReference type="OrthoDB" id="191139at2759"/>
<keyword evidence="2" id="KW-0521">NADP</keyword>
<evidence type="ECO:0000256" key="3">
    <source>
        <dbReference type="ARBA" id="ARBA00023002"/>
    </source>
</evidence>
<evidence type="ECO:0000256" key="2">
    <source>
        <dbReference type="ARBA" id="ARBA00022857"/>
    </source>
</evidence>
<dbReference type="AlphaFoldDB" id="A0A0F7TZZ9"/>
<name>A0A0F7TZZ9_PENBI</name>
<keyword evidence="3" id="KW-0560">Oxidoreductase</keyword>